<feature type="region of interest" description="Disordered" evidence="1">
    <location>
        <begin position="155"/>
        <end position="182"/>
    </location>
</feature>
<dbReference type="AlphaFoldDB" id="A0AA40CDP1"/>
<feature type="compositionally biased region" description="Polar residues" evidence="1">
    <location>
        <begin position="315"/>
        <end position="324"/>
    </location>
</feature>
<accession>A0AA40CDP1</accession>
<feature type="domain" description="Stc1" evidence="2">
    <location>
        <begin position="27"/>
        <end position="108"/>
    </location>
</feature>
<feature type="region of interest" description="Disordered" evidence="1">
    <location>
        <begin position="315"/>
        <end position="377"/>
    </location>
</feature>
<name>A0AA40CDP1_9PEZI</name>
<reference evidence="3" key="1">
    <citation type="submission" date="2023-06" db="EMBL/GenBank/DDBJ databases">
        <title>Genome-scale phylogeny and comparative genomics of the fungal order Sordariales.</title>
        <authorList>
            <consortium name="Lawrence Berkeley National Laboratory"/>
            <person name="Hensen N."/>
            <person name="Bonometti L."/>
            <person name="Westerberg I."/>
            <person name="Brannstrom I.O."/>
            <person name="Guillou S."/>
            <person name="Cros-Aarteil S."/>
            <person name="Calhoun S."/>
            <person name="Haridas S."/>
            <person name="Kuo A."/>
            <person name="Mondo S."/>
            <person name="Pangilinan J."/>
            <person name="Riley R."/>
            <person name="LaButti K."/>
            <person name="Andreopoulos B."/>
            <person name="Lipzen A."/>
            <person name="Chen C."/>
            <person name="Yanf M."/>
            <person name="Daum C."/>
            <person name="Ng V."/>
            <person name="Clum A."/>
            <person name="Steindorff A."/>
            <person name="Ohm R."/>
            <person name="Martin F."/>
            <person name="Silar P."/>
            <person name="Natvig D."/>
            <person name="Lalanne C."/>
            <person name="Gautier V."/>
            <person name="Ament-velasquez S.L."/>
            <person name="Kruys A."/>
            <person name="Hutchinson M.I."/>
            <person name="Powell A.J."/>
            <person name="Barry K."/>
            <person name="Miller A.N."/>
            <person name="Grigoriev I.V."/>
            <person name="Debuchy R."/>
            <person name="Gladieux P."/>
            <person name="Thoren M.H."/>
            <person name="Johannesson H."/>
        </authorList>
    </citation>
    <scope>NUCLEOTIDE SEQUENCE</scope>
    <source>
        <strain evidence="3">SMH3391-2</strain>
    </source>
</reference>
<gene>
    <name evidence="3" type="ORF">B0T17DRAFT_502579</name>
</gene>
<evidence type="ECO:0000256" key="1">
    <source>
        <dbReference type="SAM" id="MobiDB-lite"/>
    </source>
</evidence>
<keyword evidence="4" id="KW-1185">Reference proteome</keyword>
<sequence>MARFRQSQERNTQPQIRPGAAGGTKIQCCVGNEWKTRDQFSKNKLQDYDRRFGRGATPANSGIACRAHTGGVSLELQCEGPCDRILSIDSFSKSSRRNNKNWCMECTEWQLCSEVGETLPPPMGQLAVDERTPFDAPLVATAGNLTDDMIFNKGRVAPSNEDRGNETKLQKPASSAGFGSRGGIESKILPHSLKSGQSGWSTPVKVQNGFLPPSLVSDWPTPVKNTLEGTATISRDSYDFEFDGEDTDESVSGKDVDDLATVSSDSRPDSVSTIIATKPAAKPLGRNFAPVPFNAFGPNGERCVMVKDRTVASDASSTVGVTTSKPEKVGKGGWAKPSQRKTTPQLPSYLRDMAANPQVQATTRRGRHYDGESDDEL</sequence>
<feature type="compositionally biased region" description="Basic and acidic residues" evidence="1">
    <location>
        <begin position="160"/>
        <end position="169"/>
    </location>
</feature>
<proteinExistence type="predicted"/>
<evidence type="ECO:0000313" key="3">
    <source>
        <dbReference type="EMBL" id="KAK0634986.1"/>
    </source>
</evidence>
<dbReference type="InterPro" id="IPR024630">
    <property type="entry name" value="Stc1"/>
</dbReference>
<protein>
    <submittedName>
        <fullName evidence="3">Stc1 domain-containing protein</fullName>
    </submittedName>
</protein>
<organism evidence="3 4">
    <name type="scientific">Bombardia bombarda</name>
    <dbReference type="NCBI Taxonomy" id="252184"/>
    <lineage>
        <taxon>Eukaryota</taxon>
        <taxon>Fungi</taxon>
        <taxon>Dikarya</taxon>
        <taxon>Ascomycota</taxon>
        <taxon>Pezizomycotina</taxon>
        <taxon>Sordariomycetes</taxon>
        <taxon>Sordariomycetidae</taxon>
        <taxon>Sordariales</taxon>
        <taxon>Lasiosphaeriaceae</taxon>
        <taxon>Bombardia</taxon>
    </lineage>
</organism>
<evidence type="ECO:0000313" key="4">
    <source>
        <dbReference type="Proteomes" id="UP001174934"/>
    </source>
</evidence>
<dbReference type="Pfam" id="PF12898">
    <property type="entry name" value="Stc1"/>
    <property type="match status" value="1"/>
</dbReference>
<feature type="region of interest" description="Disordered" evidence="1">
    <location>
        <begin position="1"/>
        <end position="23"/>
    </location>
</feature>
<evidence type="ECO:0000259" key="2">
    <source>
        <dbReference type="Pfam" id="PF12898"/>
    </source>
</evidence>
<dbReference type="Proteomes" id="UP001174934">
    <property type="component" value="Unassembled WGS sequence"/>
</dbReference>
<dbReference type="EMBL" id="JAULSR010000001">
    <property type="protein sequence ID" value="KAK0634986.1"/>
    <property type="molecule type" value="Genomic_DNA"/>
</dbReference>
<comment type="caution">
    <text evidence="3">The sequence shown here is derived from an EMBL/GenBank/DDBJ whole genome shotgun (WGS) entry which is preliminary data.</text>
</comment>